<evidence type="ECO:0000256" key="2">
    <source>
        <dbReference type="ARBA" id="ARBA00022747"/>
    </source>
</evidence>
<dbReference type="GO" id="GO:0016787">
    <property type="term" value="F:hydrolase activity"/>
    <property type="evidence" value="ECO:0007669"/>
    <property type="project" value="UniProtKB-KW"/>
</dbReference>
<evidence type="ECO:0000256" key="3">
    <source>
        <dbReference type="ARBA" id="ARBA00023125"/>
    </source>
</evidence>
<keyword evidence="5" id="KW-0255">Endonuclease</keyword>
<dbReference type="Pfam" id="PF01420">
    <property type="entry name" value="Methylase_S"/>
    <property type="match status" value="2"/>
</dbReference>
<dbReference type="InterPro" id="IPR044946">
    <property type="entry name" value="Restrct_endonuc_typeI_TRD_sf"/>
</dbReference>
<keyword evidence="2" id="KW-0680">Restriction system</keyword>
<keyword evidence="5" id="KW-0540">Nuclease</keyword>
<comment type="similarity">
    <text evidence="1">Belongs to the type-I restriction system S methylase family.</text>
</comment>
<dbReference type="PANTHER" id="PTHR43140">
    <property type="entry name" value="TYPE-1 RESTRICTION ENZYME ECOKI SPECIFICITY PROTEIN"/>
    <property type="match status" value="1"/>
</dbReference>
<dbReference type="Proteomes" id="UP001243717">
    <property type="component" value="Unassembled WGS sequence"/>
</dbReference>
<dbReference type="InterPro" id="IPR000055">
    <property type="entry name" value="Restrct_endonuc_typeI_TRD"/>
</dbReference>
<keyword evidence="3" id="KW-0238">DNA-binding</keyword>
<comment type="caution">
    <text evidence="5">The sequence shown here is derived from an EMBL/GenBank/DDBJ whole genome shotgun (WGS) entry which is preliminary data.</text>
</comment>
<evidence type="ECO:0000259" key="4">
    <source>
        <dbReference type="Pfam" id="PF01420"/>
    </source>
</evidence>
<dbReference type="EMBL" id="JARXIC010000008">
    <property type="protein sequence ID" value="MDQ8194042.1"/>
    <property type="molecule type" value="Genomic_DNA"/>
</dbReference>
<feature type="domain" description="Type I restriction modification DNA specificity" evidence="4">
    <location>
        <begin position="300"/>
        <end position="404"/>
    </location>
</feature>
<accession>A0ABU1AGU2</accession>
<evidence type="ECO:0000313" key="5">
    <source>
        <dbReference type="EMBL" id="MDQ8194042.1"/>
    </source>
</evidence>
<dbReference type="GO" id="GO:0004519">
    <property type="term" value="F:endonuclease activity"/>
    <property type="evidence" value="ECO:0007669"/>
    <property type="project" value="UniProtKB-KW"/>
</dbReference>
<gene>
    <name evidence="5" type="ORF">QEH59_06380</name>
</gene>
<protein>
    <submittedName>
        <fullName evidence="5">Restriction endonuclease subunit S</fullName>
        <ecNumber evidence="5">3.1.21.-</ecNumber>
    </submittedName>
</protein>
<name>A0ABU1AGU2_9BACT</name>
<feature type="domain" description="Type I restriction modification DNA specificity" evidence="4">
    <location>
        <begin position="54"/>
        <end position="205"/>
    </location>
</feature>
<dbReference type="SUPFAM" id="SSF116734">
    <property type="entry name" value="DNA methylase specificity domain"/>
    <property type="match status" value="2"/>
</dbReference>
<keyword evidence="5" id="KW-0378">Hydrolase</keyword>
<sequence length="459" mass="50923">MSGRYKAYPEYKDSGVELLGDIPSHWTVDKFRYLFSLGRGLGITKANLQDSGIPCVNYGEIHSKYGFEVSPDTHPLRCVSELYLESSPNSLLSNGDCVFADTSEDIEGAGNFTQLTSDQALFAGYHTVIARPKGENDARFLAYVFDSPAYRTQIRLAVKGVKVFSITQEILKNTDLWLAPLPEQKQIARFLDDETGKIDALIEKQQALIALLQEKRQAVISHAVTKGLNPEAPMKDSGVEWLGDVPEHWEVASLKFYAQVIDCKHITAEFIDAGYPLASIGEVKGWHINLEGAKLTSQKFYSALIEGDREPRSGDIIYSRNATVGEAALVPDEHPEFAMGQDVCLIRLGDALYPEFALHVLKSGLISQQLDVSMIGSTFKRINVDDIRCFTFTLPPLDEQRDLVAELNEITVRYDSLIDNALQASDLLQERRTALISAAVTGNIDVRDFAPEALEKGEE</sequence>
<keyword evidence="6" id="KW-1185">Reference proteome</keyword>
<evidence type="ECO:0000256" key="1">
    <source>
        <dbReference type="ARBA" id="ARBA00010923"/>
    </source>
</evidence>
<dbReference type="InterPro" id="IPR051212">
    <property type="entry name" value="Type-I_RE_S_subunit"/>
</dbReference>
<reference evidence="5 6" key="1">
    <citation type="submission" date="2023-04" db="EMBL/GenBank/DDBJ databases">
        <title>A novel bacteria isolated from coastal sediment.</title>
        <authorList>
            <person name="Liu X.-J."/>
            <person name="Du Z.-J."/>
        </authorList>
    </citation>
    <scope>NUCLEOTIDE SEQUENCE [LARGE SCALE GENOMIC DNA]</scope>
    <source>
        <strain evidence="5 6">SDUM461004</strain>
    </source>
</reference>
<dbReference type="Gene3D" id="3.90.220.20">
    <property type="entry name" value="DNA methylase specificity domains"/>
    <property type="match status" value="2"/>
</dbReference>
<proteinExistence type="inferred from homology"/>
<dbReference type="EC" id="3.1.21.-" evidence="5"/>
<organism evidence="5 6">
    <name type="scientific">Thalassobacterium sedimentorum</name>
    <dbReference type="NCBI Taxonomy" id="3041258"/>
    <lineage>
        <taxon>Bacteria</taxon>
        <taxon>Pseudomonadati</taxon>
        <taxon>Verrucomicrobiota</taxon>
        <taxon>Opitutia</taxon>
        <taxon>Puniceicoccales</taxon>
        <taxon>Coraliomargaritaceae</taxon>
        <taxon>Thalassobacterium</taxon>
    </lineage>
</organism>
<dbReference type="Gene3D" id="1.10.287.1120">
    <property type="entry name" value="Bipartite methylase S protein"/>
    <property type="match status" value="1"/>
</dbReference>
<evidence type="ECO:0000313" key="6">
    <source>
        <dbReference type="Proteomes" id="UP001243717"/>
    </source>
</evidence>
<dbReference type="PANTHER" id="PTHR43140:SF1">
    <property type="entry name" value="TYPE I RESTRICTION ENZYME ECOKI SPECIFICITY SUBUNIT"/>
    <property type="match status" value="1"/>
</dbReference>
<dbReference type="RefSeq" id="WP_308984525.1">
    <property type="nucleotide sequence ID" value="NZ_JARXIC010000008.1"/>
</dbReference>